<protein>
    <submittedName>
        <fullName evidence="1">Uncharacterized protein</fullName>
    </submittedName>
</protein>
<name>A0A0M4CE08_9CORY</name>
<dbReference type="OrthoDB" id="4412428at2"/>
<dbReference type="KEGG" id="cdx:CDES_07595"/>
<reference evidence="1 2" key="1">
    <citation type="submission" date="2014-08" db="EMBL/GenBank/DDBJ databases">
        <title>Complete genome sequence of Corynebacterium deserti GIMN1.010 (=DSM 45689), isolated from desert sand in western China.</title>
        <authorList>
            <person name="Ruckert C."/>
            <person name="Albersmeier A."/>
            <person name="Kalinowski J."/>
        </authorList>
    </citation>
    <scope>NUCLEOTIDE SEQUENCE [LARGE SCALE GENOMIC DNA]</scope>
    <source>
        <strain evidence="1 2">GIMN1.010</strain>
    </source>
</reference>
<gene>
    <name evidence="1" type="ORF">CDES_07595</name>
</gene>
<dbReference type="STRING" id="931089.CDES_07595"/>
<dbReference type="RefSeq" id="WP_053544932.1">
    <property type="nucleotide sequence ID" value="NZ_CP009220.1"/>
</dbReference>
<keyword evidence="2" id="KW-1185">Reference proteome</keyword>
<dbReference type="Proteomes" id="UP000068067">
    <property type="component" value="Chromosome"/>
</dbReference>
<organism evidence="1 2">
    <name type="scientific">Corynebacterium deserti GIMN1.010</name>
    <dbReference type="NCBI Taxonomy" id="931089"/>
    <lineage>
        <taxon>Bacteria</taxon>
        <taxon>Bacillati</taxon>
        <taxon>Actinomycetota</taxon>
        <taxon>Actinomycetes</taxon>
        <taxon>Mycobacteriales</taxon>
        <taxon>Corynebacteriaceae</taxon>
        <taxon>Corynebacterium</taxon>
    </lineage>
</organism>
<accession>A0A0M4CE08</accession>
<proteinExistence type="predicted"/>
<sequence>MDDLEALFSLETFEDGGRTLYEQMRSHRDPGDVHALVVESCRVKDRLDRLDRLATRDDNEWGRILPYKDSDTEFVLEIGNVLREQRQTEIVFKQLLAEVSRRRAAYDDDDDDEAGGLSDL</sequence>
<evidence type="ECO:0000313" key="2">
    <source>
        <dbReference type="Proteomes" id="UP000068067"/>
    </source>
</evidence>
<dbReference type="AlphaFoldDB" id="A0A0M4CE08"/>
<evidence type="ECO:0000313" key="1">
    <source>
        <dbReference type="EMBL" id="ALC05928.1"/>
    </source>
</evidence>
<dbReference type="EMBL" id="CP009220">
    <property type="protein sequence ID" value="ALC05928.1"/>
    <property type="molecule type" value="Genomic_DNA"/>
</dbReference>